<dbReference type="Pfam" id="PF14728">
    <property type="entry name" value="PTHB1_GAE"/>
    <property type="match status" value="1"/>
</dbReference>
<dbReference type="GO" id="GO:0060271">
    <property type="term" value="P:cilium assembly"/>
    <property type="evidence" value="ECO:0000318"/>
    <property type="project" value="GO_Central"/>
</dbReference>
<feature type="domain" description="PTHB1 platform" evidence="3">
    <location>
        <begin position="526"/>
        <end position="632"/>
    </location>
</feature>
<dbReference type="GO" id="GO:0034464">
    <property type="term" value="C:BBSome"/>
    <property type="evidence" value="ECO:0000318"/>
    <property type="project" value="GO_Central"/>
</dbReference>
<dbReference type="PANTHER" id="PTHR20991:SF0">
    <property type="entry name" value="PROTEIN PTHB1"/>
    <property type="match status" value="1"/>
</dbReference>
<dbReference type="AlphaFoldDB" id="B7PXZ3"/>
<reference evidence="7" key="2">
    <citation type="submission" date="2020-05" db="UniProtKB">
        <authorList>
            <consortium name="EnsemblMetazoa"/>
        </authorList>
    </citation>
    <scope>IDENTIFICATION</scope>
    <source>
        <strain evidence="7">wikel</strain>
    </source>
</reference>
<gene>
    <name evidence="6" type="ORF">IscW_ISCW009141</name>
</gene>
<feature type="non-terminal residue" evidence="6">
    <location>
        <position position="822"/>
    </location>
</feature>
<dbReference type="GO" id="GO:0016020">
    <property type="term" value="C:membrane"/>
    <property type="evidence" value="ECO:0000318"/>
    <property type="project" value="GO_Central"/>
</dbReference>
<dbReference type="EMBL" id="DS817161">
    <property type="protein sequence ID" value="EEC11465.1"/>
    <property type="molecule type" value="Genomic_DNA"/>
</dbReference>
<reference evidence="6 8" key="1">
    <citation type="submission" date="2008-03" db="EMBL/GenBank/DDBJ databases">
        <title>Annotation of Ixodes scapularis.</title>
        <authorList>
            <consortium name="Ixodes scapularis Genome Project Consortium"/>
            <person name="Caler E."/>
            <person name="Hannick L.I."/>
            <person name="Bidwell S."/>
            <person name="Joardar V."/>
            <person name="Thiagarajan M."/>
            <person name="Amedeo P."/>
            <person name="Galinsky K.J."/>
            <person name="Schobel S."/>
            <person name="Inman J."/>
            <person name="Hostetler J."/>
            <person name="Miller J."/>
            <person name="Hammond M."/>
            <person name="Megy K."/>
            <person name="Lawson D."/>
            <person name="Kodira C."/>
            <person name="Sutton G."/>
            <person name="Meyer J."/>
            <person name="Hill C.A."/>
            <person name="Birren B."/>
            <person name="Nene V."/>
            <person name="Collins F."/>
            <person name="Alarcon-Chaidez F."/>
            <person name="Wikel S."/>
            <person name="Strausberg R."/>
        </authorList>
    </citation>
    <scope>NUCLEOTIDE SEQUENCE [LARGE SCALE GENOMIC DNA]</scope>
    <source>
        <strain evidence="8">Wikel</strain>
        <strain evidence="6">Wikel colony</strain>
    </source>
</reference>
<dbReference type="Pfam" id="PF23338">
    <property type="entry name" value="PTHB1_hp"/>
    <property type="match status" value="1"/>
</dbReference>
<dbReference type="InterPro" id="IPR055363">
    <property type="entry name" value="PTHB1_hp_dom"/>
</dbReference>
<dbReference type="Pfam" id="PF23339">
    <property type="entry name" value="PTHB1_CtH"/>
    <property type="match status" value="1"/>
</dbReference>
<dbReference type="VEuPathDB" id="VectorBase:ISCI009141"/>
<dbReference type="PaxDb" id="6945-B7PXZ3"/>
<evidence type="ECO:0000313" key="6">
    <source>
        <dbReference type="EMBL" id="EEC11465.1"/>
    </source>
</evidence>
<dbReference type="HOGENOM" id="CLU_015674_1_0_1"/>
<proteinExistence type="predicted"/>
<organism>
    <name type="scientific">Ixodes scapularis</name>
    <name type="common">Black-legged tick</name>
    <name type="synonym">Deer tick</name>
    <dbReference type="NCBI Taxonomy" id="6945"/>
    <lineage>
        <taxon>Eukaryota</taxon>
        <taxon>Metazoa</taxon>
        <taxon>Ecdysozoa</taxon>
        <taxon>Arthropoda</taxon>
        <taxon>Chelicerata</taxon>
        <taxon>Arachnida</taxon>
        <taxon>Acari</taxon>
        <taxon>Parasitiformes</taxon>
        <taxon>Ixodida</taxon>
        <taxon>Ixodoidea</taxon>
        <taxon>Ixodidae</taxon>
        <taxon>Ixodinae</taxon>
        <taxon>Ixodes</taxon>
    </lineage>
</organism>
<evidence type="ECO:0000259" key="2">
    <source>
        <dbReference type="Pfam" id="PF14728"/>
    </source>
</evidence>
<evidence type="ECO:0000259" key="1">
    <source>
        <dbReference type="Pfam" id="PF14727"/>
    </source>
</evidence>
<feature type="domain" description="PTHB1 GAE" evidence="2">
    <location>
        <begin position="440"/>
        <end position="521"/>
    </location>
</feature>
<evidence type="ECO:0000259" key="4">
    <source>
        <dbReference type="Pfam" id="PF23338"/>
    </source>
</evidence>
<dbReference type="STRING" id="6945.B7PXZ3"/>
<dbReference type="EMBL" id="ABJB010757396">
    <property type="status" value="NOT_ANNOTATED_CDS"/>
    <property type="molecule type" value="Genomic_DNA"/>
</dbReference>
<dbReference type="VEuPathDB" id="VectorBase:ISCW009141"/>
<dbReference type="Pfam" id="PF14727">
    <property type="entry name" value="PHTB1_N"/>
    <property type="match status" value="1"/>
</dbReference>
<dbReference type="InterPro" id="IPR028073">
    <property type="entry name" value="PHTB1_N_dom"/>
</dbReference>
<accession>B7PXZ3</accession>
<feature type="domain" description="PTHB1 hairpin" evidence="4">
    <location>
        <begin position="634"/>
        <end position="736"/>
    </location>
</feature>
<dbReference type="InterPro" id="IPR055362">
    <property type="entry name" value="PTHB1_pf_dom"/>
</dbReference>
<dbReference type="EMBL" id="ABJB010558044">
    <property type="status" value="NOT_ANNOTATED_CDS"/>
    <property type="molecule type" value="Genomic_DNA"/>
</dbReference>
<dbReference type="InterPro" id="IPR026511">
    <property type="entry name" value="PTHB1"/>
</dbReference>
<dbReference type="FunCoup" id="B7PXZ3">
    <property type="interactions" value="55"/>
</dbReference>
<dbReference type="OrthoDB" id="10262646at2759"/>
<dbReference type="Pfam" id="PF23337">
    <property type="entry name" value="PTHB1_pf"/>
    <property type="match status" value="1"/>
</dbReference>
<sequence>MSLFKVREWWSTHCGSDENFDTSCLCIGNADNNPAKTNQILVGSHSGVLRVYQPSCNMEEDGTFEGYKPDHLLLECQMSQAVLQVSLGKFVSGSDKVYIALLHPRKLSVYSITGNAGDAEPGTQYHLSLMYEHNLQYSSFSLVKGTFGGVKDREFVCVQSVDGALSFFEQGSFAFTRFLPEFLLPGPFAYVSKTDSFVTVNTAFHFESYRFQTLAVATEAAKRPADDADVIPKGKRIVADWSVSIGEEAMDITVADFSNAPTLILVLGERTLFAFKPSGELHFLKMLDYSSACLFPYPSANEGSIMLLMATQRSTLLVYQDTTLKWAAQLTFAPVAVARATIQSIEGAVVALSDEGQLQCCYLGTDPSLFVAQAPESRDFSFRETEEELKTLEKLIKSATESEPVSLFFWAEGELKIKVITSTVSELDDGVYSDDGDTLVPSVIVKVHLETSTPLHDVHVVVQVARPLVALNGDFTLSSLLDYHQMAFTVKQAGDALPSSLELKVVAVYQSKGGASKVAQASLHLPLTLVAQPCMAEKTSEHKLTIETNKPAVPSNELFSDFVSDINSQTVGMQFLHGPQVSILVSRSSRKYYRIQSDSFAALWLPTMELIRRLHQYYKRSVNGEALKYSFSSNLPLQEYFDIIDKYFEVRQRGMELEEHLGQRAAQFRVVQKCVLTKLKDKTPTPLNNFDSLLEVTQRELLSLANQQMEACKAHENVISMLSSASQLILLLLKLKVQMNSADFKIFQAAFAVDLNSSIKEGWEEKLEAALCHLLQTGLRNLDEEPPPVPTELVPLKDVARLKTLIAVTFERLLDGAQLSLD</sequence>
<keyword evidence="8" id="KW-1185">Reference proteome</keyword>
<evidence type="ECO:0000259" key="3">
    <source>
        <dbReference type="Pfam" id="PF23337"/>
    </source>
</evidence>
<evidence type="ECO:0000313" key="7">
    <source>
        <dbReference type="EnsemblMetazoa" id="ISCW009141-PA"/>
    </source>
</evidence>
<dbReference type="EnsemblMetazoa" id="ISCW009141-RA">
    <property type="protein sequence ID" value="ISCW009141-PA"/>
    <property type="gene ID" value="ISCW009141"/>
</dbReference>
<evidence type="ECO:0000313" key="8">
    <source>
        <dbReference type="Proteomes" id="UP000001555"/>
    </source>
</evidence>
<dbReference type="Proteomes" id="UP000001555">
    <property type="component" value="Unassembled WGS sequence"/>
</dbReference>
<dbReference type="EMBL" id="ABJB010732424">
    <property type="status" value="NOT_ANNOTATED_CDS"/>
    <property type="molecule type" value="Genomic_DNA"/>
</dbReference>
<protein>
    <submittedName>
        <fullName evidence="6 7">Protein PTHB1, putative</fullName>
    </submittedName>
</protein>
<evidence type="ECO:0000259" key="5">
    <source>
        <dbReference type="Pfam" id="PF23339"/>
    </source>
</evidence>
<feature type="domain" description="PTHB1 N-terminal" evidence="1">
    <location>
        <begin position="1"/>
        <end position="367"/>
    </location>
</feature>
<dbReference type="VEuPathDB" id="VectorBase:ISCP_002077"/>
<dbReference type="PANTHER" id="PTHR20991">
    <property type="entry name" value="PARATHYROID HORMONE-RESPONSIVE B1 GENE"/>
    <property type="match status" value="1"/>
</dbReference>
<dbReference type="InterPro" id="IPR028074">
    <property type="entry name" value="PHTB1_GAE_dom"/>
</dbReference>
<dbReference type="InterPro" id="IPR055364">
    <property type="entry name" value="PTHB1_CtH_dom"/>
</dbReference>
<feature type="domain" description="PTHB1 C-terminal helix bundle" evidence="5">
    <location>
        <begin position="739"/>
        <end position="813"/>
    </location>
</feature>
<name>B7PXZ3_IXOSC</name>
<dbReference type="EMBL" id="ABJB010727943">
    <property type="status" value="NOT_ANNOTATED_CDS"/>
    <property type="molecule type" value="Genomic_DNA"/>
</dbReference>